<name>A0A5N6P547_9ASTR</name>
<gene>
    <name evidence="2" type="ORF">E3N88_12303</name>
</gene>
<reference evidence="2 3" key="1">
    <citation type="submission" date="2019-05" db="EMBL/GenBank/DDBJ databases">
        <title>Mikania micrantha, genome provides insights into the molecular mechanism of rapid growth.</title>
        <authorList>
            <person name="Liu B."/>
        </authorList>
    </citation>
    <scope>NUCLEOTIDE SEQUENCE [LARGE SCALE GENOMIC DNA]</scope>
    <source>
        <strain evidence="2">NLD-2019</strain>
        <tissue evidence="2">Leaf</tissue>
    </source>
</reference>
<dbReference type="EMBL" id="SZYD01000006">
    <property type="protein sequence ID" value="KAD5960831.1"/>
    <property type="molecule type" value="Genomic_DNA"/>
</dbReference>
<feature type="region of interest" description="Disordered" evidence="1">
    <location>
        <begin position="1"/>
        <end position="39"/>
    </location>
</feature>
<accession>A0A5N6P547</accession>
<dbReference type="Proteomes" id="UP000326396">
    <property type="component" value="Linkage Group LG14"/>
</dbReference>
<feature type="compositionally biased region" description="Polar residues" evidence="1">
    <location>
        <begin position="23"/>
        <end position="32"/>
    </location>
</feature>
<dbReference type="AlphaFoldDB" id="A0A5N6P547"/>
<evidence type="ECO:0000313" key="3">
    <source>
        <dbReference type="Proteomes" id="UP000326396"/>
    </source>
</evidence>
<sequence length="170" mass="18152">MGSKIPSHQLSNAPHISIRPDQNKQLNPTIGSGTIPFTDGDVNNSSETWKVIFDHQNYDSGPISKLYSVSIPIASLQLTGLITSRTVYLGRVNVGVVGDGFDGASGFDGGGEAAGNSTGRYGRFCAGDDGDIVELCLEEEGIVGLFLKIPESSTFVKINRLLRLFCFHSS</sequence>
<keyword evidence="3" id="KW-1185">Reference proteome</keyword>
<proteinExistence type="predicted"/>
<protein>
    <submittedName>
        <fullName evidence="2">Uncharacterized protein</fullName>
    </submittedName>
</protein>
<evidence type="ECO:0000256" key="1">
    <source>
        <dbReference type="SAM" id="MobiDB-lite"/>
    </source>
</evidence>
<feature type="compositionally biased region" description="Polar residues" evidence="1">
    <location>
        <begin position="1"/>
        <end position="14"/>
    </location>
</feature>
<organism evidence="2 3">
    <name type="scientific">Mikania micrantha</name>
    <name type="common">bitter vine</name>
    <dbReference type="NCBI Taxonomy" id="192012"/>
    <lineage>
        <taxon>Eukaryota</taxon>
        <taxon>Viridiplantae</taxon>
        <taxon>Streptophyta</taxon>
        <taxon>Embryophyta</taxon>
        <taxon>Tracheophyta</taxon>
        <taxon>Spermatophyta</taxon>
        <taxon>Magnoliopsida</taxon>
        <taxon>eudicotyledons</taxon>
        <taxon>Gunneridae</taxon>
        <taxon>Pentapetalae</taxon>
        <taxon>asterids</taxon>
        <taxon>campanulids</taxon>
        <taxon>Asterales</taxon>
        <taxon>Asteraceae</taxon>
        <taxon>Asteroideae</taxon>
        <taxon>Heliantheae alliance</taxon>
        <taxon>Eupatorieae</taxon>
        <taxon>Mikania</taxon>
    </lineage>
</organism>
<evidence type="ECO:0000313" key="2">
    <source>
        <dbReference type="EMBL" id="KAD5960831.1"/>
    </source>
</evidence>
<comment type="caution">
    <text evidence="2">The sequence shown here is derived from an EMBL/GenBank/DDBJ whole genome shotgun (WGS) entry which is preliminary data.</text>
</comment>